<evidence type="ECO:0000259" key="1">
    <source>
        <dbReference type="PROSITE" id="PS50878"/>
    </source>
</evidence>
<dbReference type="CDD" id="cd01651">
    <property type="entry name" value="RT_G2_intron"/>
    <property type="match status" value="1"/>
</dbReference>
<dbReference type="InterPro" id="IPR043502">
    <property type="entry name" value="DNA/RNA_pol_sf"/>
</dbReference>
<dbReference type="Proteomes" id="UP000295064">
    <property type="component" value="Unassembled WGS sequence"/>
</dbReference>
<accession>A0A4R6LHQ9</accession>
<organism evidence="2 3">
    <name type="scientific">Halanaerobium saccharolyticum</name>
    <dbReference type="NCBI Taxonomy" id="43595"/>
    <lineage>
        <taxon>Bacteria</taxon>
        <taxon>Bacillati</taxon>
        <taxon>Bacillota</taxon>
        <taxon>Clostridia</taxon>
        <taxon>Halanaerobiales</taxon>
        <taxon>Halanaerobiaceae</taxon>
        <taxon>Halanaerobium</taxon>
    </lineage>
</organism>
<evidence type="ECO:0000313" key="3">
    <source>
        <dbReference type="Proteomes" id="UP000295064"/>
    </source>
</evidence>
<dbReference type="AlphaFoldDB" id="A0A4R6LHQ9"/>
<keyword evidence="2" id="KW-0808">Transferase</keyword>
<keyword evidence="2" id="KW-0695">RNA-directed DNA polymerase</keyword>
<dbReference type="PANTHER" id="PTHR34047">
    <property type="entry name" value="NUCLEAR INTRON MATURASE 1, MITOCHONDRIAL-RELATED"/>
    <property type="match status" value="1"/>
</dbReference>
<dbReference type="InterPro" id="IPR000477">
    <property type="entry name" value="RT_dom"/>
</dbReference>
<comment type="caution">
    <text evidence="2">The sequence shown here is derived from an EMBL/GenBank/DDBJ whole genome shotgun (WGS) entry which is preliminary data.</text>
</comment>
<dbReference type="EMBL" id="SNWX01000032">
    <property type="protein sequence ID" value="TDO77672.1"/>
    <property type="molecule type" value="Genomic_DNA"/>
</dbReference>
<proteinExistence type="predicted"/>
<dbReference type="Pfam" id="PF00078">
    <property type="entry name" value="RVT_1"/>
    <property type="match status" value="1"/>
</dbReference>
<dbReference type="GO" id="GO:0003964">
    <property type="term" value="F:RNA-directed DNA polymerase activity"/>
    <property type="evidence" value="ECO:0007669"/>
    <property type="project" value="UniProtKB-KW"/>
</dbReference>
<gene>
    <name evidence="2" type="ORF">DFR79_1324</name>
</gene>
<keyword evidence="2" id="KW-0548">Nucleotidyltransferase</keyword>
<feature type="domain" description="Reverse transcriptase" evidence="1">
    <location>
        <begin position="1"/>
        <end position="291"/>
    </location>
</feature>
<dbReference type="InterPro" id="IPR051083">
    <property type="entry name" value="GrpII_Intron_Splice-Mob/Def"/>
</dbReference>
<dbReference type="PROSITE" id="PS50878">
    <property type="entry name" value="RT_POL"/>
    <property type="match status" value="1"/>
</dbReference>
<dbReference type="PANTHER" id="PTHR34047:SF8">
    <property type="entry name" value="PROTEIN YKFC"/>
    <property type="match status" value="1"/>
</dbReference>
<evidence type="ECO:0000313" key="2">
    <source>
        <dbReference type="EMBL" id="TDO77672.1"/>
    </source>
</evidence>
<protein>
    <submittedName>
        <fullName evidence="2">Retron-type reverse transcriptase</fullName>
    </submittedName>
</protein>
<reference evidence="2 3" key="1">
    <citation type="submission" date="2019-03" db="EMBL/GenBank/DDBJ databases">
        <title>Subsurface microbial communities from deep shales in Ohio and West Virginia, USA.</title>
        <authorList>
            <person name="Wrighton K."/>
        </authorList>
    </citation>
    <scope>NUCLEOTIDE SEQUENCE [LARGE SCALE GENOMIC DNA]</scope>
    <source>
        <strain evidence="2 3">MA284_T2</strain>
    </source>
</reference>
<sequence length="373" mass="44861">MVIPKKVRNIYSKIYDFENLYQAYLNSRKSKRYKHEVLKFTSQLESNLIQLQNELIYKTYEQGKYHQFYVYEPKQRLVMALPFRDRVVQWGIYRQLYPIYSKIFYQYSCACQKNKGTHYAADHLQDKMRIMDRKPRETYYLKADVAKYFYRVDHNVLMNILKRKIGCRDTLELLWKIIKSDDGEFGIHLGDHHFEKGKIKGIGIPIGNLTSQLFANVYLDFLDKFIKHNLRIKHYVRYMDDFVILGKSKKELHTIRKEIEIFLDDYLKLELNNKTTVDNIWNGIDFCGYVTYPPYRKLRKSTKKKMKKKLKYLQKKYYEEEVTLEDIRASVNSYLGILKHCNSYNLTMSVINKLDDKILNQLGLEDRLELKSI</sequence>
<dbReference type="SUPFAM" id="SSF56672">
    <property type="entry name" value="DNA/RNA polymerases"/>
    <property type="match status" value="1"/>
</dbReference>
<name>A0A4R6LHQ9_9FIRM</name>